<dbReference type="SUPFAM" id="SSF51905">
    <property type="entry name" value="FAD/NAD(P)-binding domain"/>
    <property type="match status" value="1"/>
</dbReference>
<dbReference type="EMBL" id="HBGK01035525">
    <property type="protein sequence ID" value="CAD9294124.1"/>
    <property type="molecule type" value="Transcribed_RNA"/>
</dbReference>
<keyword evidence="10 11" id="KW-0676">Redox-active center</keyword>
<keyword evidence="6" id="KW-0521">NADP</keyword>
<gene>
    <name evidence="14" type="ORF">GOCE00092_LOCUS18375</name>
</gene>
<dbReference type="SUPFAM" id="SSF55424">
    <property type="entry name" value="FAD/NAD-linked reductases, dimerisation (C-terminal) domain"/>
    <property type="match status" value="1"/>
</dbReference>
<evidence type="ECO:0000256" key="1">
    <source>
        <dbReference type="ARBA" id="ARBA00001974"/>
    </source>
</evidence>
<evidence type="ECO:0000256" key="5">
    <source>
        <dbReference type="ARBA" id="ARBA00022827"/>
    </source>
</evidence>
<dbReference type="InterPro" id="IPR006338">
    <property type="entry name" value="Thioredoxin/glutathione_Rdtase"/>
</dbReference>
<dbReference type="GO" id="GO:0005739">
    <property type="term" value="C:mitochondrion"/>
    <property type="evidence" value="ECO:0007669"/>
    <property type="project" value="TreeGrafter"/>
</dbReference>
<protein>
    <recommendedName>
        <fullName evidence="3">thioredoxin-disulfide reductase (NADPH)</fullName>
        <ecNumber evidence="3">1.8.1.9</ecNumber>
    </recommendedName>
</protein>
<evidence type="ECO:0000313" key="14">
    <source>
        <dbReference type="EMBL" id="CAD9294124.1"/>
    </source>
</evidence>
<evidence type="ECO:0000256" key="7">
    <source>
        <dbReference type="ARBA" id="ARBA00022933"/>
    </source>
</evidence>
<feature type="domain" description="FAD/NAD(P)-binding" evidence="13">
    <location>
        <begin position="138"/>
        <end position="476"/>
    </location>
</feature>
<evidence type="ECO:0000259" key="13">
    <source>
        <dbReference type="Pfam" id="PF07992"/>
    </source>
</evidence>
<sequence length="628" mass="67322">MAAAPSVIHIAGWSSCGFYRRAANVLSSVAVLFPTRIKVVDHEFSDRTSYRAWLVDGSASFRAQMQDTRAHSHTSSPFVWFSNEASAEPDPSDIVSFLGGHDDTLSWCRSFLTPSSDNEGPTANMVDDGFTAEHSYDYDLVVIGGGSGGMATAKAAADLGAKVACMDFVKPSPQGTSWGLGGTCVNVGCIPKKLMHAGALLRESIHADAEAFGLQIPSGSSDGGTNGNSDFKWEQLRENVQNYIRSLNFKYRVAFREKNVTYMNKLAKFKDAHTIEATDKKGRTSEVTAARFIIAVGGRPSPLTCEGGELAISSDDIFALESNPGKTLCVGASYISLECAGFLAGFGIDVTVAVRSILLRGFDRECADKIGAFMEDHGVKFKRGVVPKKLVKMDDGKIQVTFSDDSTDVYDTVLAAVGRLADTTKLGLDSLNVETNPKNGKLICKNEQSVSLPHIYAVGDVMEGCPELTPVAIQAGQTLARRLFGGSNEPMDYVNICTTVFTPLEYSTVGLSEDDAAAKYGAENVESYIREFIPLEWSLSSYQRNADKHMAFVKVVVDKMPEEHVLGIHYLGPNAGEVMQGYGAAMKSGKLPFGTLKDTVGIHPTSSEEIVSLAITKSSGESASAGGC</sequence>
<dbReference type="EC" id="1.8.1.9" evidence="3"/>
<accession>A0A7S1YEF0</accession>
<dbReference type="Pfam" id="PF02852">
    <property type="entry name" value="Pyr_redox_dim"/>
    <property type="match status" value="1"/>
</dbReference>
<evidence type="ECO:0000256" key="9">
    <source>
        <dbReference type="ARBA" id="ARBA00023157"/>
    </source>
</evidence>
<keyword evidence="9" id="KW-1015">Disulfide bond</keyword>
<dbReference type="InterPro" id="IPR046952">
    <property type="entry name" value="GSHR/TRXR-like"/>
</dbReference>
<dbReference type="GO" id="GO:0050660">
    <property type="term" value="F:flavin adenine dinucleotide binding"/>
    <property type="evidence" value="ECO:0007669"/>
    <property type="project" value="InterPro"/>
</dbReference>
<organism evidence="14">
    <name type="scientific">Grammatophora oceanica</name>
    <dbReference type="NCBI Taxonomy" id="210454"/>
    <lineage>
        <taxon>Eukaryota</taxon>
        <taxon>Sar</taxon>
        <taxon>Stramenopiles</taxon>
        <taxon>Ochrophyta</taxon>
        <taxon>Bacillariophyta</taxon>
        <taxon>Fragilariophyceae</taxon>
        <taxon>Fragilariophycidae</taxon>
        <taxon>Rhabdonematales</taxon>
        <taxon>Grammatophoraceae</taxon>
        <taxon>Grammatophora</taxon>
    </lineage>
</organism>
<dbReference type="GO" id="GO:0005829">
    <property type="term" value="C:cytosol"/>
    <property type="evidence" value="ECO:0007669"/>
    <property type="project" value="TreeGrafter"/>
</dbReference>
<comment type="cofactor">
    <cofactor evidence="1">
        <name>FAD</name>
        <dbReference type="ChEBI" id="CHEBI:57692"/>
    </cofactor>
</comment>
<keyword evidence="5 11" id="KW-0274">FAD</keyword>
<proteinExistence type="inferred from homology"/>
<dbReference type="InterPro" id="IPR036188">
    <property type="entry name" value="FAD/NAD-bd_sf"/>
</dbReference>
<dbReference type="GO" id="GO:0045454">
    <property type="term" value="P:cell redox homeostasis"/>
    <property type="evidence" value="ECO:0007669"/>
    <property type="project" value="InterPro"/>
</dbReference>
<reference evidence="14" key="1">
    <citation type="submission" date="2021-01" db="EMBL/GenBank/DDBJ databases">
        <authorList>
            <person name="Corre E."/>
            <person name="Pelletier E."/>
            <person name="Niang G."/>
            <person name="Scheremetjew M."/>
            <person name="Finn R."/>
            <person name="Kale V."/>
            <person name="Holt S."/>
            <person name="Cochrane G."/>
            <person name="Meng A."/>
            <person name="Brown T."/>
            <person name="Cohen L."/>
        </authorList>
    </citation>
    <scope>NUCLEOTIDE SEQUENCE</scope>
    <source>
        <strain evidence="14">CCMP 410</strain>
    </source>
</reference>
<comment type="similarity">
    <text evidence="2 11">Belongs to the class-I pyridine nucleotide-disulfide oxidoreductase family.</text>
</comment>
<dbReference type="PANTHER" id="PTHR42737">
    <property type="entry name" value="GLUTATHIONE REDUCTASE"/>
    <property type="match status" value="1"/>
</dbReference>
<dbReference type="GO" id="GO:0004362">
    <property type="term" value="F:glutathione-disulfide reductase (NADPH) activity"/>
    <property type="evidence" value="ECO:0007669"/>
    <property type="project" value="TreeGrafter"/>
</dbReference>
<evidence type="ECO:0000256" key="2">
    <source>
        <dbReference type="ARBA" id="ARBA00007532"/>
    </source>
</evidence>
<evidence type="ECO:0000256" key="6">
    <source>
        <dbReference type="ARBA" id="ARBA00022857"/>
    </source>
</evidence>
<evidence type="ECO:0000256" key="4">
    <source>
        <dbReference type="ARBA" id="ARBA00022630"/>
    </source>
</evidence>
<dbReference type="GO" id="GO:0034599">
    <property type="term" value="P:cellular response to oxidative stress"/>
    <property type="evidence" value="ECO:0007669"/>
    <property type="project" value="TreeGrafter"/>
</dbReference>
<dbReference type="FunFam" id="3.50.50.60:FF:000012">
    <property type="entry name" value="Thioredoxin reductase 1, cytoplasmic"/>
    <property type="match status" value="1"/>
</dbReference>
<dbReference type="GO" id="GO:0006749">
    <property type="term" value="P:glutathione metabolic process"/>
    <property type="evidence" value="ECO:0007669"/>
    <property type="project" value="TreeGrafter"/>
</dbReference>
<keyword evidence="7" id="KW-0712">Selenocysteine</keyword>
<evidence type="ECO:0000256" key="3">
    <source>
        <dbReference type="ARBA" id="ARBA00012610"/>
    </source>
</evidence>
<dbReference type="GO" id="GO:0004791">
    <property type="term" value="F:thioredoxin-disulfide reductase (NADPH) activity"/>
    <property type="evidence" value="ECO:0007669"/>
    <property type="project" value="UniProtKB-EC"/>
</dbReference>
<dbReference type="PANTHER" id="PTHR42737:SF8">
    <property type="entry name" value="THIOREDOXIN-DISULFIDE REDUCTASE"/>
    <property type="match status" value="1"/>
</dbReference>
<dbReference type="PRINTS" id="PR00368">
    <property type="entry name" value="FADPNR"/>
</dbReference>
<dbReference type="PROSITE" id="PS00076">
    <property type="entry name" value="PYRIDINE_REDOX_1"/>
    <property type="match status" value="1"/>
</dbReference>
<dbReference type="InterPro" id="IPR004099">
    <property type="entry name" value="Pyr_nucl-diS_OxRdtase_dimer"/>
</dbReference>
<dbReference type="Pfam" id="PF07992">
    <property type="entry name" value="Pyr_redox_2"/>
    <property type="match status" value="1"/>
</dbReference>
<evidence type="ECO:0000256" key="10">
    <source>
        <dbReference type="ARBA" id="ARBA00023284"/>
    </source>
</evidence>
<name>A0A7S1YEF0_9STRA</name>
<dbReference type="InterPro" id="IPR016156">
    <property type="entry name" value="FAD/NAD-linked_Rdtase_dimer_sf"/>
</dbReference>
<dbReference type="InterPro" id="IPR012999">
    <property type="entry name" value="Pyr_OxRdtase_I_AS"/>
</dbReference>
<evidence type="ECO:0000256" key="11">
    <source>
        <dbReference type="RuleBase" id="RU003691"/>
    </source>
</evidence>
<dbReference type="PRINTS" id="PR00411">
    <property type="entry name" value="PNDRDTASEI"/>
</dbReference>
<dbReference type="Gene3D" id="3.50.50.60">
    <property type="entry name" value="FAD/NAD(P)-binding domain"/>
    <property type="match status" value="1"/>
</dbReference>
<dbReference type="InterPro" id="IPR023753">
    <property type="entry name" value="FAD/NAD-binding_dom"/>
</dbReference>
<evidence type="ECO:0000259" key="12">
    <source>
        <dbReference type="Pfam" id="PF02852"/>
    </source>
</evidence>
<feature type="domain" description="Pyridine nucleotide-disulphide oxidoreductase dimerisation" evidence="12">
    <location>
        <begin position="497"/>
        <end position="612"/>
    </location>
</feature>
<keyword evidence="4 11" id="KW-0285">Flavoprotein</keyword>
<evidence type="ECO:0000256" key="8">
    <source>
        <dbReference type="ARBA" id="ARBA00023002"/>
    </source>
</evidence>
<dbReference type="AlphaFoldDB" id="A0A7S1YEF0"/>
<dbReference type="NCBIfam" id="TIGR01438">
    <property type="entry name" value="TGR"/>
    <property type="match status" value="1"/>
</dbReference>
<keyword evidence="8 11" id="KW-0560">Oxidoreductase</keyword>